<feature type="region of interest" description="Disordered" evidence="1">
    <location>
        <begin position="21"/>
        <end position="66"/>
    </location>
</feature>
<dbReference type="InterPro" id="IPR036280">
    <property type="entry name" value="Multihaem_cyt_sf"/>
</dbReference>
<proteinExistence type="predicted"/>
<gene>
    <name evidence="3" type="ORF">AMOR_42250</name>
</gene>
<dbReference type="RefSeq" id="WP_248353828.1">
    <property type="nucleotide sequence ID" value="NZ_AP025591.1"/>
</dbReference>
<accession>A0ABN6MW32</accession>
<evidence type="ECO:0000256" key="2">
    <source>
        <dbReference type="SAM" id="SignalP"/>
    </source>
</evidence>
<name>A0ABN6MW32_9BACT</name>
<evidence type="ECO:0000313" key="3">
    <source>
        <dbReference type="EMBL" id="BDG05229.1"/>
    </source>
</evidence>
<protein>
    <recommendedName>
        <fullName evidence="5">Cytochrome c family protein</fullName>
    </recommendedName>
</protein>
<feature type="compositionally biased region" description="Low complexity" evidence="1">
    <location>
        <begin position="53"/>
        <end position="64"/>
    </location>
</feature>
<dbReference type="SUPFAM" id="SSF48695">
    <property type="entry name" value="Multiheme cytochromes"/>
    <property type="match status" value="1"/>
</dbReference>
<evidence type="ECO:0008006" key="5">
    <source>
        <dbReference type="Google" id="ProtNLM"/>
    </source>
</evidence>
<feature type="compositionally biased region" description="Pro residues" evidence="1">
    <location>
        <begin position="25"/>
        <end position="52"/>
    </location>
</feature>
<sequence length="199" mass="20358">MRGLHAATLAICMIAPVVSARSQAPQPPGAPTAPAAPPATPAPSPTPAPTITPAPTTTPAAPATGSCALSALPPDAARVADCAPCHDRSNHPTHPIGVDYVEAAKMSPERFRPAAEVLARGVYLRNGEVACGTCHDPSSPWKNHIALPQGAPARPAVVPGRPETYDARQSEQTVNPGAAPSKRTEVSAKPLCMACHAFD</sequence>
<dbReference type="EMBL" id="AP025591">
    <property type="protein sequence ID" value="BDG05229.1"/>
    <property type="molecule type" value="Genomic_DNA"/>
</dbReference>
<feature type="chain" id="PRO_5045668668" description="Cytochrome c family protein" evidence="2">
    <location>
        <begin position="21"/>
        <end position="199"/>
    </location>
</feature>
<keyword evidence="4" id="KW-1185">Reference proteome</keyword>
<organism evidence="3 4">
    <name type="scientific">Anaeromyxobacter oryzae</name>
    <dbReference type="NCBI Taxonomy" id="2918170"/>
    <lineage>
        <taxon>Bacteria</taxon>
        <taxon>Pseudomonadati</taxon>
        <taxon>Myxococcota</taxon>
        <taxon>Myxococcia</taxon>
        <taxon>Myxococcales</taxon>
        <taxon>Cystobacterineae</taxon>
        <taxon>Anaeromyxobacteraceae</taxon>
        <taxon>Anaeromyxobacter</taxon>
    </lineage>
</organism>
<reference evidence="4" key="1">
    <citation type="journal article" date="2022" name="Int. J. Syst. Evol. Microbiol.">
        <title>Anaeromyxobacter oryzae sp. nov., Anaeromyxobacter diazotrophicus sp. nov. and Anaeromyxobacter paludicola sp. nov., isolated from paddy soils.</title>
        <authorList>
            <person name="Itoh H."/>
            <person name="Xu Z."/>
            <person name="Mise K."/>
            <person name="Masuda Y."/>
            <person name="Ushijima N."/>
            <person name="Hayakawa C."/>
            <person name="Shiratori Y."/>
            <person name="Senoo K."/>
        </authorList>
    </citation>
    <scope>NUCLEOTIDE SEQUENCE [LARGE SCALE GENOMIC DNA]</scope>
    <source>
        <strain evidence="4">Red232</strain>
    </source>
</reference>
<feature type="signal peptide" evidence="2">
    <location>
        <begin position="1"/>
        <end position="20"/>
    </location>
</feature>
<dbReference type="Proteomes" id="UP001162891">
    <property type="component" value="Chromosome"/>
</dbReference>
<evidence type="ECO:0000256" key="1">
    <source>
        <dbReference type="SAM" id="MobiDB-lite"/>
    </source>
</evidence>
<evidence type="ECO:0000313" key="4">
    <source>
        <dbReference type="Proteomes" id="UP001162891"/>
    </source>
</evidence>
<keyword evidence="2" id="KW-0732">Signal</keyword>